<dbReference type="EMBL" id="CAUM01000001">
    <property type="protein sequence ID" value="CCV02914.1"/>
    <property type="molecule type" value="Genomic_DNA"/>
</dbReference>
<accession>M5EE55</accession>
<keyword evidence="2" id="KW-1185">Reference proteome</keyword>
<proteinExistence type="predicted"/>
<comment type="caution">
    <text evidence="1">The sequence shown here is derived from an EMBL/GenBank/DDBJ whole genome shotgun (WGS) entry which is preliminary data.</text>
</comment>
<name>M5EE55_9HYPH</name>
<sequence length="96" mass="10361">MPRVDHRLSQGVATCSQQADVATEALSVMTMDGSGHDFALGHLRTVGRPSFISSSFTLRARHASTMSSRQSIVRSLPHKIPCSHVTKRSARSSVGQ</sequence>
<protein>
    <submittedName>
        <fullName evidence="1">Uncharacterized protein</fullName>
    </submittedName>
</protein>
<organism evidence="1 2">
    <name type="scientific">Mesorhizobium metallidurans STM 2683</name>
    <dbReference type="NCBI Taxonomy" id="1297569"/>
    <lineage>
        <taxon>Bacteria</taxon>
        <taxon>Pseudomonadati</taxon>
        <taxon>Pseudomonadota</taxon>
        <taxon>Alphaproteobacteria</taxon>
        <taxon>Hyphomicrobiales</taxon>
        <taxon>Phyllobacteriaceae</taxon>
        <taxon>Mesorhizobium</taxon>
    </lineage>
</organism>
<evidence type="ECO:0000313" key="1">
    <source>
        <dbReference type="EMBL" id="CCV02914.1"/>
    </source>
</evidence>
<gene>
    <name evidence="1" type="ORF">MESS2_10010</name>
</gene>
<dbReference type="AlphaFoldDB" id="M5EE55"/>
<evidence type="ECO:0000313" key="2">
    <source>
        <dbReference type="Proteomes" id="UP000012062"/>
    </source>
</evidence>
<reference evidence="1 2" key="1">
    <citation type="submission" date="2013-02" db="EMBL/GenBank/DDBJ databases">
        <authorList>
            <person name="Genoscope - CEA"/>
        </authorList>
    </citation>
    <scope>NUCLEOTIDE SEQUENCE [LARGE SCALE GENOMIC DNA]</scope>
    <source>
        <strain evidence="1 2">STM 2683</strain>
    </source>
</reference>
<dbReference type="Proteomes" id="UP000012062">
    <property type="component" value="Unassembled WGS sequence"/>
</dbReference>